<dbReference type="PROSITE" id="PS50119">
    <property type="entry name" value="ZF_BBOX"/>
    <property type="match status" value="1"/>
</dbReference>
<reference evidence="5" key="1">
    <citation type="submission" date="2015-02" db="EMBL/GenBank/DDBJ databases">
        <title>Genome sequencing for Strongylocentrotus purpuratus.</title>
        <authorList>
            <person name="Murali S."/>
            <person name="Liu Y."/>
            <person name="Vee V."/>
            <person name="English A."/>
            <person name="Wang M."/>
            <person name="Skinner E."/>
            <person name="Han Y."/>
            <person name="Muzny D.M."/>
            <person name="Worley K.C."/>
            <person name="Gibbs R.A."/>
        </authorList>
    </citation>
    <scope>NUCLEOTIDE SEQUENCE</scope>
</reference>
<evidence type="ECO:0000259" key="3">
    <source>
        <dbReference type="PROSITE" id="PS50119"/>
    </source>
</evidence>
<dbReference type="KEGG" id="spu:105446149"/>
<evidence type="ECO:0000256" key="2">
    <source>
        <dbReference type="SAM" id="MobiDB-lite"/>
    </source>
</evidence>
<evidence type="ECO:0000313" key="4">
    <source>
        <dbReference type="EnsemblMetazoa" id="XP_030849601"/>
    </source>
</evidence>
<keyword evidence="1" id="KW-0863">Zinc-finger</keyword>
<dbReference type="AlphaFoldDB" id="A0A7M7PC86"/>
<proteinExistence type="predicted"/>
<evidence type="ECO:0000256" key="1">
    <source>
        <dbReference type="PROSITE-ProRule" id="PRU00024"/>
    </source>
</evidence>
<dbReference type="GO" id="GO:0008270">
    <property type="term" value="F:zinc ion binding"/>
    <property type="evidence" value="ECO:0007669"/>
    <property type="project" value="UniProtKB-KW"/>
</dbReference>
<dbReference type="PANTHER" id="PTHR25462:SF296">
    <property type="entry name" value="MEIOTIC P26, ISOFORM F"/>
    <property type="match status" value="1"/>
</dbReference>
<dbReference type="Proteomes" id="UP000007110">
    <property type="component" value="Unassembled WGS sequence"/>
</dbReference>
<feature type="compositionally biased region" description="Basic and acidic residues" evidence="2">
    <location>
        <begin position="155"/>
        <end position="200"/>
    </location>
</feature>
<dbReference type="Pfam" id="PF00643">
    <property type="entry name" value="zf-B_box"/>
    <property type="match status" value="1"/>
</dbReference>
<dbReference type="RefSeq" id="XP_030849601.1">
    <property type="nucleotide sequence ID" value="XM_030993741.1"/>
</dbReference>
<dbReference type="InterPro" id="IPR047153">
    <property type="entry name" value="TRIM45/56/19-like"/>
</dbReference>
<reference evidence="4" key="2">
    <citation type="submission" date="2021-01" db="UniProtKB">
        <authorList>
            <consortium name="EnsemblMetazoa"/>
        </authorList>
    </citation>
    <scope>IDENTIFICATION</scope>
</reference>
<feature type="region of interest" description="Disordered" evidence="2">
    <location>
        <begin position="155"/>
        <end position="213"/>
    </location>
</feature>
<dbReference type="PANTHER" id="PTHR25462">
    <property type="entry name" value="BONUS, ISOFORM C-RELATED"/>
    <property type="match status" value="1"/>
</dbReference>
<accession>A0A7M7PC86</accession>
<keyword evidence="5" id="KW-1185">Reference proteome</keyword>
<dbReference type="InParanoid" id="A0A7M7PC86"/>
<name>A0A7M7PC86_STRPU</name>
<dbReference type="OrthoDB" id="6105938at2759"/>
<sequence>MAANFSSAEDICEGENCGSITDVTYYIKEKKKLCEDCASKEGCIGKARKGGSNLYCEKHDEEIKLYCKTHGVPLCYSCAMKDHQQPCVQQDIEGAIVECKASLITLKEKANEKLKLCRVYGDQIRQCRIDTDTHLQALKDEIDLVFNEAIQADKEREKEDAAKINQEIDEKNQKLQEEIQKMNDKIQRNEEEREMRHELHLANLDNKARTHRQ</sequence>
<feature type="domain" description="B box-type" evidence="3">
    <location>
        <begin position="51"/>
        <end position="84"/>
    </location>
</feature>
<dbReference type="SUPFAM" id="SSF57845">
    <property type="entry name" value="B-box zinc-binding domain"/>
    <property type="match status" value="1"/>
</dbReference>
<keyword evidence="1" id="KW-0479">Metal-binding</keyword>
<dbReference type="InterPro" id="IPR000315">
    <property type="entry name" value="Znf_B-box"/>
</dbReference>
<evidence type="ECO:0000313" key="5">
    <source>
        <dbReference type="Proteomes" id="UP000007110"/>
    </source>
</evidence>
<protein>
    <recommendedName>
        <fullName evidence="3">B box-type domain-containing protein</fullName>
    </recommendedName>
</protein>
<dbReference type="Gene3D" id="3.30.160.60">
    <property type="entry name" value="Classic Zinc Finger"/>
    <property type="match status" value="1"/>
</dbReference>
<keyword evidence="1" id="KW-0862">Zinc</keyword>
<dbReference type="EnsemblMetazoa" id="XM_030993741">
    <property type="protein sequence ID" value="XP_030849601"/>
    <property type="gene ID" value="LOC105446149"/>
</dbReference>
<organism evidence="4 5">
    <name type="scientific">Strongylocentrotus purpuratus</name>
    <name type="common">Purple sea urchin</name>
    <dbReference type="NCBI Taxonomy" id="7668"/>
    <lineage>
        <taxon>Eukaryota</taxon>
        <taxon>Metazoa</taxon>
        <taxon>Echinodermata</taxon>
        <taxon>Eleutherozoa</taxon>
        <taxon>Echinozoa</taxon>
        <taxon>Echinoidea</taxon>
        <taxon>Euechinoidea</taxon>
        <taxon>Echinacea</taxon>
        <taxon>Camarodonta</taxon>
        <taxon>Echinidea</taxon>
        <taxon>Strongylocentrotidae</taxon>
        <taxon>Strongylocentrotus</taxon>
    </lineage>
</organism>
<dbReference type="GeneID" id="105446149"/>